<dbReference type="GeneID" id="104710749"/>
<keyword evidence="8 11" id="KW-0560">Oxidoreductase</keyword>
<evidence type="ECO:0000256" key="5">
    <source>
        <dbReference type="ARBA" id="ARBA00022692"/>
    </source>
</evidence>
<accession>A0ABM0TFL6</accession>
<comment type="similarity">
    <text evidence="3 11">Belongs to the cytochrome P450 family.</text>
</comment>
<protein>
    <submittedName>
        <fullName evidence="14">Cytochrome P450 705A5-like</fullName>
    </submittedName>
</protein>
<dbReference type="Gene3D" id="1.10.630.10">
    <property type="entry name" value="Cytochrome P450"/>
    <property type="match status" value="1"/>
</dbReference>
<evidence type="ECO:0000256" key="1">
    <source>
        <dbReference type="ARBA" id="ARBA00001971"/>
    </source>
</evidence>
<dbReference type="PANTHER" id="PTHR24298">
    <property type="entry name" value="FLAVONOID 3'-MONOOXYGENASE-RELATED"/>
    <property type="match status" value="1"/>
</dbReference>
<proteinExistence type="inferred from homology"/>
<evidence type="ECO:0000256" key="8">
    <source>
        <dbReference type="ARBA" id="ARBA00023002"/>
    </source>
</evidence>
<evidence type="ECO:0000313" key="13">
    <source>
        <dbReference type="Proteomes" id="UP000694864"/>
    </source>
</evidence>
<keyword evidence="5 12" id="KW-0812">Transmembrane</keyword>
<keyword evidence="7 12" id="KW-1133">Transmembrane helix</keyword>
<dbReference type="CDD" id="cd20655">
    <property type="entry name" value="CYP93"/>
    <property type="match status" value="1"/>
</dbReference>
<keyword evidence="9 11" id="KW-0503">Monooxygenase</keyword>
<reference evidence="13" key="1">
    <citation type="journal article" date="2014" name="Nat. Commun.">
        <title>The emerging biofuel crop Camelina sativa retains a highly undifferentiated hexaploid genome structure.</title>
        <authorList>
            <person name="Kagale S."/>
            <person name="Koh C."/>
            <person name="Nixon J."/>
            <person name="Bollina V."/>
            <person name="Clarke W.E."/>
            <person name="Tuteja R."/>
            <person name="Spillane C."/>
            <person name="Robinson S.J."/>
            <person name="Links M.G."/>
            <person name="Clarke C."/>
            <person name="Higgins E.E."/>
            <person name="Huebert T."/>
            <person name="Sharpe A.G."/>
            <person name="Parkin I.A."/>
        </authorList>
    </citation>
    <scope>NUCLEOTIDE SEQUENCE [LARGE SCALE GENOMIC DNA]</scope>
    <source>
        <strain evidence="13">cv. DH55</strain>
    </source>
</reference>
<dbReference type="PROSITE" id="PS00086">
    <property type="entry name" value="CYTOCHROME_P450"/>
    <property type="match status" value="1"/>
</dbReference>
<evidence type="ECO:0000256" key="6">
    <source>
        <dbReference type="ARBA" id="ARBA00022723"/>
    </source>
</evidence>
<organism evidence="13 14">
    <name type="scientific">Camelina sativa</name>
    <name type="common">False flax</name>
    <name type="synonym">Myagrum sativum</name>
    <dbReference type="NCBI Taxonomy" id="90675"/>
    <lineage>
        <taxon>Eukaryota</taxon>
        <taxon>Viridiplantae</taxon>
        <taxon>Streptophyta</taxon>
        <taxon>Embryophyta</taxon>
        <taxon>Tracheophyta</taxon>
        <taxon>Spermatophyta</taxon>
        <taxon>Magnoliopsida</taxon>
        <taxon>eudicotyledons</taxon>
        <taxon>Gunneridae</taxon>
        <taxon>Pentapetalae</taxon>
        <taxon>rosids</taxon>
        <taxon>malvids</taxon>
        <taxon>Brassicales</taxon>
        <taxon>Brassicaceae</taxon>
        <taxon>Camelineae</taxon>
        <taxon>Camelina</taxon>
    </lineage>
</organism>
<keyword evidence="6 11" id="KW-0479">Metal-binding</keyword>
<evidence type="ECO:0000256" key="7">
    <source>
        <dbReference type="ARBA" id="ARBA00022989"/>
    </source>
</evidence>
<dbReference type="InterPro" id="IPR051103">
    <property type="entry name" value="Plant_metabolite_P450s"/>
</dbReference>
<name>A0ABM0TFL6_CAMSA</name>
<gene>
    <name evidence="14" type="primary">LOC104710749</name>
</gene>
<reference evidence="14" key="2">
    <citation type="submission" date="2025-08" db="UniProtKB">
        <authorList>
            <consortium name="RefSeq"/>
        </authorList>
    </citation>
    <scope>IDENTIFICATION</scope>
    <source>
        <tissue evidence="14">Leaf</tissue>
    </source>
</reference>
<keyword evidence="4 11" id="KW-0349">Heme</keyword>
<comment type="subcellular location">
    <subcellularLocation>
        <location evidence="2">Membrane</location>
        <topology evidence="2">Single-pass membrane protein</topology>
    </subcellularLocation>
</comment>
<dbReference type="Pfam" id="PF00067">
    <property type="entry name" value="p450"/>
    <property type="match status" value="1"/>
</dbReference>
<evidence type="ECO:0000313" key="14">
    <source>
        <dbReference type="RefSeq" id="XP_010425701.1"/>
    </source>
</evidence>
<evidence type="ECO:0000256" key="4">
    <source>
        <dbReference type="ARBA" id="ARBA00022617"/>
    </source>
</evidence>
<keyword evidence="10 12" id="KW-0472">Membrane</keyword>
<keyword evidence="13" id="KW-1185">Reference proteome</keyword>
<comment type="cofactor">
    <cofactor evidence="1">
        <name>heme</name>
        <dbReference type="ChEBI" id="CHEBI:30413"/>
    </cofactor>
</comment>
<dbReference type="Proteomes" id="UP000694864">
    <property type="component" value="Chromosome 9"/>
</dbReference>
<evidence type="ECO:0000256" key="11">
    <source>
        <dbReference type="RuleBase" id="RU000461"/>
    </source>
</evidence>
<evidence type="ECO:0000256" key="12">
    <source>
        <dbReference type="SAM" id="Phobius"/>
    </source>
</evidence>
<evidence type="ECO:0000256" key="3">
    <source>
        <dbReference type="ARBA" id="ARBA00010617"/>
    </source>
</evidence>
<dbReference type="PRINTS" id="PR00463">
    <property type="entry name" value="EP450I"/>
</dbReference>
<dbReference type="InterPro" id="IPR017972">
    <property type="entry name" value="Cyt_P450_CS"/>
</dbReference>
<evidence type="ECO:0000256" key="9">
    <source>
        <dbReference type="ARBA" id="ARBA00023033"/>
    </source>
</evidence>
<dbReference type="InterPro" id="IPR001128">
    <property type="entry name" value="Cyt_P450"/>
</dbReference>
<dbReference type="SUPFAM" id="SSF48264">
    <property type="entry name" value="Cytochrome P450"/>
    <property type="match status" value="1"/>
</dbReference>
<evidence type="ECO:0000256" key="10">
    <source>
        <dbReference type="ARBA" id="ARBA00023136"/>
    </source>
</evidence>
<feature type="transmembrane region" description="Helical" evidence="12">
    <location>
        <begin position="12"/>
        <end position="29"/>
    </location>
</feature>
<dbReference type="RefSeq" id="XP_010425701.1">
    <property type="nucleotide sequence ID" value="XM_010427399.2"/>
</dbReference>
<dbReference type="PRINTS" id="PR00385">
    <property type="entry name" value="P450"/>
</dbReference>
<sequence>MATMMTFDFENCFIFIILCFVSLLCYTILFKKQESSRTGCVLPPSPPSLPIIGHLHLLLSSLTHKSLHNISSKFGPFLYLRVVNLPIVLVSSASVAYEIYKTQDVNVSSRVATSLGDSLFLGSSGFITAPYGDYWKFMKKMVATKLLRPQAIEQSRGGRAEELQGFYENLLHKAMKKESIEISKEAMKFTNNIICRMSMGRSCSDENGEAEIVRELLVKSTALTKKIFFANMFPRIPLFKKEIMGVSNQFDELLERLLVEHEERVEEHENKDMMDLLLEAFRDEHAEYKISRKQIKSLFVEIFLGGTDTSAQTVQWIMAELINKPSIIEKIREEIDSVVGKTRLIKETDLPKLPYLQVVVKEGLRMHPPSPLVVRTFQESCEVKGFYMPEKTMLVINVYALMRDPDSWEDPNEFKPERFLPSSKSKKDEEKEQGLKYLPFGAGRRGCPGSNLAYLFVGLAVGVMVQCFDWKIKEDKVNMEETTAGMNLAMAHPFKCTPVVRIDPLTFNLKSPSP</sequence>
<dbReference type="InterPro" id="IPR002401">
    <property type="entry name" value="Cyt_P450_E_grp-I"/>
</dbReference>
<keyword evidence="11" id="KW-0408">Iron</keyword>
<dbReference type="PANTHER" id="PTHR24298:SF882">
    <property type="entry name" value="CYTOCHROME P450, FAMILY 705, SUBFAMILY A, POLYPEPTIDE 18-RELATED"/>
    <property type="match status" value="1"/>
</dbReference>
<evidence type="ECO:0000256" key="2">
    <source>
        <dbReference type="ARBA" id="ARBA00004167"/>
    </source>
</evidence>
<dbReference type="InterPro" id="IPR036396">
    <property type="entry name" value="Cyt_P450_sf"/>
</dbReference>